<keyword evidence="3" id="KW-1185">Reference proteome</keyword>
<accession>A0ABU1IBM9</accession>
<dbReference type="SUPFAM" id="SSF111364">
    <property type="entry name" value="Tsx-like channel"/>
    <property type="match status" value="1"/>
</dbReference>
<dbReference type="RefSeq" id="WP_309828927.1">
    <property type="nucleotide sequence ID" value="NZ_JAVIZX010000001.1"/>
</dbReference>
<gene>
    <name evidence="2" type="ORF">QE399_002328</name>
</gene>
<comment type="caution">
    <text evidence="2">The sequence shown here is derived from an EMBL/GenBank/DDBJ whole genome shotgun (WGS) entry which is preliminary data.</text>
</comment>
<proteinExistence type="predicted"/>
<feature type="chain" id="PRO_5045056060" evidence="1">
    <location>
        <begin position="32"/>
        <end position="281"/>
    </location>
</feature>
<feature type="signal peptide" evidence="1">
    <location>
        <begin position="1"/>
        <end position="31"/>
    </location>
</feature>
<sequence length="281" mass="30606">MTKTTSTSPAVRLAQGVIATAALAGASLAGAATWSDTHIGYRYGTDFAEPFVGDGIAKNIVNIGHASGYKYGTNFFNVDFLMADSKNTNSHEAYVVYRNTLDFSKVSGQDLGIGPARSFGFTAGFDWNTKTGDVYQSRKRMLVFGPTVMFDVPGFLNASVLVLRESNRPATLPAGRDRYSYKAHPMLNLAWGMPVGSTGLAFEGYLNWIAAKGKNEFGGNTSAEFNFDGMLMYDVSPLVKAEPKTLRVGVGYQYWRNKFGNPKNVNGSKASTPMIRAEYHF</sequence>
<keyword evidence="1" id="KW-0732">Signal</keyword>
<reference evidence="2 3" key="1">
    <citation type="submission" date="2023-08" db="EMBL/GenBank/DDBJ databases">
        <title>Functional and genomic diversity of the sorghum phyllosphere microbiome.</title>
        <authorList>
            <person name="Shade A."/>
        </authorList>
    </citation>
    <scope>NUCLEOTIDE SEQUENCE [LARGE SCALE GENOMIC DNA]</scope>
    <source>
        <strain evidence="2 3">SORGH_AS_0335</strain>
    </source>
</reference>
<evidence type="ECO:0000256" key="1">
    <source>
        <dbReference type="SAM" id="SignalP"/>
    </source>
</evidence>
<dbReference type="InterPro" id="IPR036777">
    <property type="entry name" value="Channel_Tsx-like_sf"/>
</dbReference>
<dbReference type="Gene3D" id="2.40.230.20">
    <property type="entry name" value="Nucleoside-specific channel-forming protein, Tsx-like"/>
    <property type="match status" value="1"/>
</dbReference>
<organism evidence="2 3">
    <name type="scientific">Paracidovorax wautersii</name>
    <dbReference type="NCBI Taxonomy" id="1177982"/>
    <lineage>
        <taxon>Bacteria</taxon>
        <taxon>Pseudomonadati</taxon>
        <taxon>Pseudomonadota</taxon>
        <taxon>Betaproteobacteria</taxon>
        <taxon>Burkholderiales</taxon>
        <taxon>Comamonadaceae</taxon>
        <taxon>Paracidovorax</taxon>
    </lineage>
</organism>
<evidence type="ECO:0000313" key="2">
    <source>
        <dbReference type="EMBL" id="MDR6214639.1"/>
    </source>
</evidence>
<dbReference type="Proteomes" id="UP001267710">
    <property type="component" value="Unassembled WGS sequence"/>
</dbReference>
<dbReference type="EMBL" id="JAVIZX010000001">
    <property type="protein sequence ID" value="MDR6214639.1"/>
    <property type="molecule type" value="Genomic_DNA"/>
</dbReference>
<name>A0ABU1IBM9_9BURK</name>
<protein>
    <submittedName>
        <fullName evidence="2">Nucleoside-specific outer membrane channel protein Tsx</fullName>
    </submittedName>
</protein>
<evidence type="ECO:0000313" key="3">
    <source>
        <dbReference type="Proteomes" id="UP001267710"/>
    </source>
</evidence>